<evidence type="ECO:0000313" key="1">
    <source>
        <dbReference type="EMBL" id="VEN42586.1"/>
    </source>
</evidence>
<sequence>ATFQERPSRHIADDYRTFFPSILYLSRTHASTPFAVSYHQVSACVYPLTKPSSVVIGLTRKSVRLFSPYGAGLLVAISCLQGSQAPSYRFFFRKHLQELLVTGGIQANRYQYMLVGQPSSFGAPQRERSLKEQFRIFLFFWSTPGANRLVRIAW</sequence>
<keyword evidence="2" id="KW-1185">Reference proteome</keyword>
<name>A0A653C3U0_CALMS</name>
<feature type="non-terminal residue" evidence="1">
    <location>
        <position position="1"/>
    </location>
</feature>
<dbReference type="OrthoDB" id="428577at2759"/>
<dbReference type="AlphaFoldDB" id="A0A653C3U0"/>
<reference evidence="1 2" key="1">
    <citation type="submission" date="2019-01" db="EMBL/GenBank/DDBJ databases">
        <authorList>
            <person name="Sayadi A."/>
        </authorList>
    </citation>
    <scope>NUCLEOTIDE SEQUENCE [LARGE SCALE GENOMIC DNA]</scope>
</reference>
<accession>A0A653C3U0</accession>
<dbReference type="Proteomes" id="UP000410492">
    <property type="component" value="Unassembled WGS sequence"/>
</dbReference>
<organism evidence="1 2">
    <name type="scientific">Callosobruchus maculatus</name>
    <name type="common">Southern cowpea weevil</name>
    <name type="synonym">Pulse bruchid</name>
    <dbReference type="NCBI Taxonomy" id="64391"/>
    <lineage>
        <taxon>Eukaryota</taxon>
        <taxon>Metazoa</taxon>
        <taxon>Ecdysozoa</taxon>
        <taxon>Arthropoda</taxon>
        <taxon>Hexapoda</taxon>
        <taxon>Insecta</taxon>
        <taxon>Pterygota</taxon>
        <taxon>Neoptera</taxon>
        <taxon>Endopterygota</taxon>
        <taxon>Coleoptera</taxon>
        <taxon>Polyphaga</taxon>
        <taxon>Cucujiformia</taxon>
        <taxon>Chrysomeloidea</taxon>
        <taxon>Chrysomelidae</taxon>
        <taxon>Bruchinae</taxon>
        <taxon>Bruchini</taxon>
        <taxon>Callosobruchus</taxon>
    </lineage>
</organism>
<dbReference type="EMBL" id="CAACVG010006921">
    <property type="protein sequence ID" value="VEN42586.1"/>
    <property type="molecule type" value="Genomic_DNA"/>
</dbReference>
<evidence type="ECO:0000313" key="2">
    <source>
        <dbReference type="Proteomes" id="UP000410492"/>
    </source>
</evidence>
<protein>
    <submittedName>
        <fullName evidence="1">Uncharacterized protein</fullName>
    </submittedName>
</protein>
<gene>
    <name evidence="1" type="ORF">CALMAC_LOCUS6018</name>
</gene>
<proteinExistence type="predicted"/>